<keyword evidence="1" id="KW-0812">Transmembrane</keyword>
<evidence type="ECO:0000313" key="2">
    <source>
        <dbReference type="EMBL" id="CAD2095114.1"/>
    </source>
</evidence>
<proteinExistence type="predicted"/>
<accession>A0A6V7S9N6</accession>
<protein>
    <submittedName>
        <fullName evidence="2">Phosphatidylinositol N-acetylglucosaminyltransferase subunit GPI1, putative</fullName>
    </submittedName>
</protein>
<feature type="transmembrane region" description="Helical" evidence="1">
    <location>
        <begin position="495"/>
        <end position="515"/>
    </location>
</feature>
<keyword evidence="1" id="KW-1133">Transmembrane helix</keyword>
<feature type="transmembrane region" description="Helical" evidence="1">
    <location>
        <begin position="606"/>
        <end position="626"/>
    </location>
</feature>
<dbReference type="EMBL" id="LR865373">
    <property type="protein sequence ID" value="CAD2095114.1"/>
    <property type="molecule type" value="Genomic_DNA"/>
</dbReference>
<dbReference type="AlphaFoldDB" id="A0A6V7S9N6"/>
<dbReference type="GO" id="GO:0006506">
    <property type="term" value="P:GPI anchor biosynthetic process"/>
    <property type="evidence" value="ECO:0007669"/>
    <property type="project" value="InterPro"/>
</dbReference>
<keyword evidence="2" id="KW-0808">Transferase</keyword>
<dbReference type="Proteomes" id="UP000515308">
    <property type="component" value="Chromosome PVLDE_11"/>
</dbReference>
<name>A0A6V7S9N6_PLAVN</name>
<keyword evidence="2" id="KW-0328">Glycosyltransferase</keyword>
<gene>
    <name evidence="2" type="ORF">PVLDE_1101820</name>
</gene>
<evidence type="ECO:0000256" key="1">
    <source>
        <dbReference type="SAM" id="Phobius"/>
    </source>
</evidence>
<dbReference type="PANTHER" id="PTHR21329">
    <property type="entry name" value="PHOSPHATIDYLINOSITOL N-ACETYLGLUCOSAMINYLTRANSFERASE SUBUNIT Q-RELATED"/>
    <property type="match status" value="1"/>
</dbReference>
<dbReference type="VEuPathDB" id="PlasmoDB:PVLDE_1101820"/>
<evidence type="ECO:0000313" key="3">
    <source>
        <dbReference type="Proteomes" id="UP000515308"/>
    </source>
</evidence>
<dbReference type="GO" id="GO:0016020">
    <property type="term" value="C:membrane"/>
    <property type="evidence" value="ECO:0007669"/>
    <property type="project" value="InterPro"/>
</dbReference>
<keyword evidence="1" id="KW-0472">Membrane</keyword>
<dbReference type="PANTHER" id="PTHR21329:SF3">
    <property type="entry name" value="PHOSPHATIDYLINOSITOL N-ACETYLGLUCOSAMINYLTRANSFERASE SUBUNIT Q"/>
    <property type="match status" value="1"/>
</dbReference>
<feature type="transmembrane region" description="Helical" evidence="1">
    <location>
        <begin position="324"/>
        <end position="350"/>
    </location>
</feature>
<sequence length="687" mass="81391">MNDSPNCVSIYFPENIKIVENISKCYLYGFSNDSTYAIIHVASKYVDQIEVQTNHEQTKRWESFRMLGELVFVKNDEDIKKYTNSKDKKDKINYIYAIYYKNKPIVVKINTQNEKKTSALFILYNTDKYIYNFDPDHVNNLISDAYKREIVYIYYNKNGYINTEKNCSILNSSKTKLINNLNVDKIKINDKKIDDGQLDQHAHTTTDCENKSCHENKIKNIKKEKDESTNIPNTTNLENEKNDGEKKKKIYYDLSKNNMCENLLIRDVINLINTRYVYIEEVEKFEKDFQANTNEMYSKDSESNENSERSEKELAAQKHIPITYIWLLFMYIISVINKTIYCILCIPYIFKEKLGLKNKLSIFKLIKEKCLLNSEWYKIFLQIIEKKKKKNVYEYYKYKQILLIRAFSLLLDILGGVILFYMISIQIINLGLIYDKIKIVFETSTLTSILGTLLQKPLGIKLNNNFTSFIGSVVVSILDKWEFFKNLIPFKRSSIIRFFNISSLLGLSIFLSLMIDYLRFITVHVTIIYFFFKRLCFIFHSNMYSLYLLFNGKKWNVLKSRVDTNYYTNEEVILGTMLFAILIFLFPTVLILLFVFGIVYFVIKGFIYFLVVLKELILYSPIYILLLRSENKYISKGIKMRQCQDIKVNELVDFPQSYYLLLENDKFLFSDKIKLFLAIFFNYQNLK</sequence>
<feature type="transmembrane region" description="Helical" evidence="1">
    <location>
        <begin position="571"/>
        <end position="600"/>
    </location>
</feature>
<dbReference type="Pfam" id="PF05024">
    <property type="entry name" value="Gpi1"/>
    <property type="match status" value="1"/>
</dbReference>
<feature type="transmembrane region" description="Helical" evidence="1">
    <location>
        <begin position="406"/>
        <end position="428"/>
    </location>
</feature>
<organism evidence="2 3">
    <name type="scientific">Plasmodium vinckei lentum</name>
    <dbReference type="NCBI Taxonomy" id="138297"/>
    <lineage>
        <taxon>Eukaryota</taxon>
        <taxon>Sar</taxon>
        <taxon>Alveolata</taxon>
        <taxon>Apicomplexa</taxon>
        <taxon>Aconoidasida</taxon>
        <taxon>Haemosporida</taxon>
        <taxon>Plasmodiidae</taxon>
        <taxon>Plasmodium</taxon>
        <taxon>Plasmodium (Vinckeia)</taxon>
    </lineage>
</organism>
<dbReference type="GO" id="GO:0005783">
    <property type="term" value="C:endoplasmic reticulum"/>
    <property type="evidence" value="ECO:0007669"/>
    <property type="project" value="TreeGrafter"/>
</dbReference>
<dbReference type="InterPro" id="IPR007720">
    <property type="entry name" value="PigQ/GPI1"/>
</dbReference>
<reference evidence="2 3" key="1">
    <citation type="submission" date="2020-08" db="EMBL/GenBank/DDBJ databases">
        <authorList>
            <person name="Ramaprasad A."/>
        </authorList>
    </citation>
    <scope>NUCLEOTIDE SEQUENCE [LARGE SCALE GENOMIC DNA]</scope>
</reference>
<feature type="transmembrane region" description="Helical" evidence="1">
    <location>
        <begin position="527"/>
        <end position="550"/>
    </location>
</feature>
<dbReference type="GO" id="GO:0016757">
    <property type="term" value="F:glycosyltransferase activity"/>
    <property type="evidence" value="ECO:0007669"/>
    <property type="project" value="UniProtKB-KW"/>
</dbReference>